<keyword evidence="4" id="KW-1185">Reference proteome</keyword>
<organism evidence="3 4">
    <name type="scientific">Dentipellis fragilis</name>
    <dbReference type="NCBI Taxonomy" id="205917"/>
    <lineage>
        <taxon>Eukaryota</taxon>
        <taxon>Fungi</taxon>
        <taxon>Dikarya</taxon>
        <taxon>Basidiomycota</taxon>
        <taxon>Agaricomycotina</taxon>
        <taxon>Agaricomycetes</taxon>
        <taxon>Russulales</taxon>
        <taxon>Hericiaceae</taxon>
        <taxon>Dentipellis</taxon>
    </lineage>
</organism>
<feature type="compositionally biased region" description="Pro residues" evidence="1">
    <location>
        <begin position="86"/>
        <end position="100"/>
    </location>
</feature>
<dbReference type="SUPFAM" id="SSF81296">
    <property type="entry name" value="E set domains"/>
    <property type="match status" value="1"/>
</dbReference>
<feature type="region of interest" description="Disordered" evidence="1">
    <location>
        <begin position="406"/>
        <end position="542"/>
    </location>
</feature>
<dbReference type="Gene3D" id="2.60.40.10">
    <property type="entry name" value="Immunoglobulins"/>
    <property type="match status" value="1"/>
</dbReference>
<dbReference type="InterPro" id="IPR032640">
    <property type="entry name" value="AMPK1_CBM"/>
</dbReference>
<dbReference type="OrthoDB" id="5873279at2759"/>
<dbReference type="InterPro" id="IPR013783">
    <property type="entry name" value="Ig-like_fold"/>
</dbReference>
<dbReference type="EMBL" id="SEOQ01000026">
    <property type="protein sequence ID" value="TFY72071.1"/>
    <property type="molecule type" value="Genomic_DNA"/>
</dbReference>
<evidence type="ECO:0000256" key="1">
    <source>
        <dbReference type="SAM" id="MobiDB-lite"/>
    </source>
</evidence>
<feature type="region of interest" description="Disordered" evidence="1">
    <location>
        <begin position="67"/>
        <end position="123"/>
    </location>
</feature>
<feature type="compositionally biased region" description="Low complexity" evidence="1">
    <location>
        <begin position="103"/>
        <end position="115"/>
    </location>
</feature>
<feature type="compositionally biased region" description="Low complexity" evidence="1">
    <location>
        <begin position="437"/>
        <end position="474"/>
    </location>
</feature>
<protein>
    <recommendedName>
        <fullName evidence="2">AMP-activated protein kinase glycogen-binding domain-containing protein</fullName>
    </recommendedName>
</protein>
<evidence type="ECO:0000259" key="2">
    <source>
        <dbReference type="Pfam" id="PF16561"/>
    </source>
</evidence>
<evidence type="ECO:0000313" key="4">
    <source>
        <dbReference type="Proteomes" id="UP000298327"/>
    </source>
</evidence>
<evidence type="ECO:0000313" key="3">
    <source>
        <dbReference type="EMBL" id="TFY72071.1"/>
    </source>
</evidence>
<dbReference type="Proteomes" id="UP000298327">
    <property type="component" value="Unassembled WGS sequence"/>
</dbReference>
<proteinExistence type="predicted"/>
<dbReference type="InterPro" id="IPR014756">
    <property type="entry name" value="Ig_E-set"/>
</dbReference>
<reference evidence="3 4" key="1">
    <citation type="submission" date="2019-02" db="EMBL/GenBank/DDBJ databases">
        <title>Genome sequencing of the rare red list fungi Dentipellis fragilis.</title>
        <authorList>
            <person name="Buettner E."/>
            <person name="Kellner H."/>
        </authorList>
    </citation>
    <scope>NUCLEOTIDE SEQUENCE [LARGE SCALE GENOMIC DNA]</scope>
    <source>
        <strain evidence="3 4">DSM 105465</strain>
    </source>
</reference>
<sequence>MPAISTGLSFRLPSFLHCSSSSYLSFQWSSSVRLGRTPSGFEAPVHIPWGDKIAYKFIVDGRWTTTDSQETEADQSGFINNVYTAPPKPSPPTVDAPPEPKAVEVAPASEEPSSETGDVKQNGGVAGAFSQIASSLHERLVAPAVEFASQLESSYEAPTPATEEPPSSLVETAKETVVPVVETVQEPAAQVAPDAEEAEERAAEVTEFILRSAFLDAPTAHDPCSHLQPVPSSDSAPKDPRVLSTEAAALAPTAPISIVPIITAETLPAVEVVPRTSVAPSAPAESKEIVHVFEPSTHTPAQVVEATVAADATEAEVNGTIAVVKTAAAEPPVAEVVATSPAPELAPPVLAAPEGEPKEVIPADFVGAVETAAAPATVEVPASVEKVEEKAEAPEVLAAPSVAAEGTKEVVPVTEPVASPETKEAAAESTPAVTNGTTPTAVTETKAAEPTPAAETKAAEPKTNGSSSTPTNGTVKGKQSRRTSSLVASLTKKERHAFPKEASETGSISSPSRQSSQRKKRDSIFGKIKGIFHHEKEGANAK</sequence>
<gene>
    <name evidence="3" type="ORF">EVG20_g923</name>
</gene>
<feature type="compositionally biased region" description="Basic and acidic residues" evidence="1">
    <location>
        <begin position="532"/>
        <end position="542"/>
    </location>
</feature>
<comment type="caution">
    <text evidence="3">The sequence shown here is derived from an EMBL/GenBank/DDBJ whole genome shotgun (WGS) entry which is preliminary data.</text>
</comment>
<dbReference type="Pfam" id="PF16561">
    <property type="entry name" value="AMPK1_CBM"/>
    <property type="match status" value="1"/>
</dbReference>
<dbReference type="STRING" id="205917.A0A4Y9ZE19"/>
<feature type="region of interest" description="Disordered" evidence="1">
    <location>
        <begin position="220"/>
        <end position="240"/>
    </location>
</feature>
<accession>A0A4Y9ZE19</accession>
<feature type="domain" description="AMP-activated protein kinase glycogen-binding" evidence="2">
    <location>
        <begin position="27"/>
        <end position="84"/>
    </location>
</feature>
<dbReference type="CDD" id="cd02859">
    <property type="entry name" value="E_set_AMPKbeta_like_N"/>
    <property type="match status" value="1"/>
</dbReference>
<dbReference type="AlphaFoldDB" id="A0A4Y9ZE19"/>
<name>A0A4Y9ZE19_9AGAM</name>